<gene>
    <name evidence="5" type="ORF">FC83_GL001275</name>
</gene>
<feature type="domain" description="Bacterial type II secretion system protein E" evidence="4">
    <location>
        <begin position="198"/>
        <end position="212"/>
    </location>
</feature>
<dbReference type="OrthoDB" id="9808272at2"/>
<name>X0PR08_9LACO</name>
<dbReference type="STRING" id="1423734.FC83_GL001275"/>
<dbReference type="InterPro" id="IPR047667">
    <property type="entry name" value="ATPase_ComGA"/>
</dbReference>
<dbReference type="PATRIC" id="fig|1423734.3.peg.1288"/>
<dbReference type="InterPro" id="IPR001482">
    <property type="entry name" value="T2SS/T4SS_dom"/>
</dbReference>
<keyword evidence="3" id="KW-0067">ATP-binding</keyword>
<dbReference type="Gene3D" id="3.30.450.90">
    <property type="match status" value="1"/>
</dbReference>
<comment type="similarity">
    <text evidence="1">Belongs to the GSP E family.</text>
</comment>
<dbReference type="eggNOG" id="COG2804">
    <property type="taxonomic scope" value="Bacteria"/>
</dbReference>
<dbReference type="Proteomes" id="UP000051236">
    <property type="component" value="Unassembled WGS sequence"/>
</dbReference>
<evidence type="ECO:0000256" key="3">
    <source>
        <dbReference type="ARBA" id="ARBA00022840"/>
    </source>
</evidence>
<sequence length="325" mass="36931">MIIRKIAQDIIGYAYDLKASDIYLIPQTDYYDYYIRIHGQRQLVAQKDLKEMLGLISFLKYSAQMNISENRRPQSGTLDFELSTEVIQLRLSSIGNYKNEESLVIRLLYQDTGQLNFYFPDQMQLVAANLYQRGLFVFSGPTGSGKTTTLYQLAKQVAVEETVIAIEDPVEIRAPEILQLQVNDAADMSYTQLISGVLRHRPDTLIIGEIRDAQTAKAAVTAALSGHLVLTTLHARSSGGVVERLLDLNLSEVVLQNTLTAICYQRLFTDCQQIPRVLCDVMMAQDLRACLQKPKQQFVDWQSNMKLLLQYQLIDQQTYQTFKEG</sequence>
<reference evidence="5 6" key="1">
    <citation type="journal article" date="2015" name="Genome Announc.">
        <title>Expanding the biotechnology potential of lactobacilli through comparative genomics of 213 strains and associated genera.</title>
        <authorList>
            <person name="Sun Z."/>
            <person name="Harris H.M."/>
            <person name="McCann A."/>
            <person name="Guo C."/>
            <person name="Argimon S."/>
            <person name="Zhang W."/>
            <person name="Yang X."/>
            <person name="Jeffery I.B."/>
            <person name="Cooney J.C."/>
            <person name="Kagawa T.F."/>
            <person name="Liu W."/>
            <person name="Song Y."/>
            <person name="Salvetti E."/>
            <person name="Wrobel A."/>
            <person name="Rasinkangas P."/>
            <person name="Parkhill J."/>
            <person name="Rea M.C."/>
            <person name="O'Sullivan O."/>
            <person name="Ritari J."/>
            <person name="Douillard F.P."/>
            <person name="Paul Ross R."/>
            <person name="Yang R."/>
            <person name="Briner A.E."/>
            <person name="Felis G.E."/>
            <person name="de Vos W.M."/>
            <person name="Barrangou R."/>
            <person name="Klaenhammer T.R."/>
            <person name="Caufield P.W."/>
            <person name="Cui Y."/>
            <person name="Zhang H."/>
            <person name="O'Toole P.W."/>
        </authorList>
    </citation>
    <scope>NUCLEOTIDE SEQUENCE [LARGE SCALE GENOMIC DNA]</scope>
    <source>
        <strain evidence="5 6">DSM 18527</strain>
    </source>
</reference>
<dbReference type="AlphaFoldDB" id="X0PR08"/>
<dbReference type="GO" id="GO:0016887">
    <property type="term" value="F:ATP hydrolysis activity"/>
    <property type="evidence" value="ECO:0007669"/>
    <property type="project" value="TreeGrafter"/>
</dbReference>
<evidence type="ECO:0000256" key="1">
    <source>
        <dbReference type="ARBA" id="ARBA00006611"/>
    </source>
</evidence>
<dbReference type="Gene3D" id="3.40.50.300">
    <property type="entry name" value="P-loop containing nucleotide triphosphate hydrolases"/>
    <property type="match status" value="1"/>
</dbReference>
<comment type="caution">
    <text evidence="5">The sequence shown here is derived from an EMBL/GenBank/DDBJ whole genome shotgun (WGS) entry which is preliminary data.</text>
</comment>
<dbReference type="PANTHER" id="PTHR30258:SF2">
    <property type="entry name" value="COMG OPERON PROTEIN 1"/>
    <property type="match status" value="1"/>
</dbReference>
<organism evidence="5 6">
    <name type="scientific">Agrilactobacillus composti DSM 18527 = JCM 14202</name>
    <dbReference type="NCBI Taxonomy" id="1423734"/>
    <lineage>
        <taxon>Bacteria</taxon>
        <taxon>Bacillati</taxon>
        <taxon>Bacillota</taxon>
        <taxon>Bacilli</taxon>
        <taxon>Lactobacillales</taxon>
        <taxon>Lactobacillaceae</taxon>
        <taxon>Agrilactobacillus</taxon>
    </lineage>
</organism>
<dbReference type="SUPFAM" id="SSF52540">
    <property type="entry name" value="P-loop containing nucleoside triphosphate hydrolases"/>
    <property type="match status" value="1"/>
</dbReference>
<evidence type="ECO:0000313" key="5">
    <source>
        <dbReference type="EMBL" id="KRM35147.1"/>
    </source>
</evidence>
<proteinExistence type="inferred from homology"/>
<dbReference type="PANTHER" id="PTHR30258">
    <property type="entry name" value="TYPE II SECRETION SYSTEM PROTEIN GSPE-RELATED"/>
    <property type="match status" value="1"/>
</dbReference>
<evidence type="ECO:0000259" key="4">
    <source>
        <dbReference type="PROSITE" id="PS00662"/>
    </source>
</evidence>
<dbReference type="GO" id="GO:0005524">
    <property type="term" value="F:ATP binding"/>
    <property type="evidence" value="ECO:0007669"/>
    <property type="project" value="UniProtKB-KW"/>
</dbReference>
<dbReference type="EMBL" id="AZGA01000016">
    <property type="protein sequence ID" value="KRM35147.1"/>
    <property type="molecule type" value="Genomic_DNA"/>
</dbReference>
<keyword evidence="2" id="KW-0547">Nucleotide-binding</keyword>
<evidence type="ECO:0000256" key="2">
    <source>
        <dbReference type="ARBA" id="ARBA00022741"/>
    </source>
</evidence>
<dbReference type="CDD" id="cd01129">
    <property type="entry name" value="PulE-GspE-like"/>
    <property type="match status" value="1"/>
</dbReference>
<dbReference type="SMART" id="SM00382">
    <property type="entry name" value="AAA"/>
    <property type="match status" value="1"/>
</dbReference>
<dbReference type="NCBIfam" id="NF041000">
    <property type="entry name" value="ATPase_ComGA"/>
    <property type="match status" value="1"/>
</dbReference>
<evidence type="ECO:0000313" key="6">
    <source>
        <dbReference type="Proteomes" id="UP000051236"/>
    </source>
</evidence>
<dbReference type="Pfam" id="PF00437">
    <property type="entry name" value="T2SSE"/>
    <property type="match status" value="1"/>
</dbReference>
<dbReference type="RefSeq" id="WP_052004679.1">
    <property type="nucleotide sequence ID" value="NZ_AZGA01000016.1"/>
</dbReference>
<accession>X0PR08</accession>
<dbReference type="PROSITE" id="PS00662">
    <property type="entry name" value="T2SP_E"/>
    <property type="match status" value="1"/>
</dbReference>
<keyword evidence="6" id="KW-1185">Reference proteome</keyword>
<dbReference type="InterPro" id="IPR003593">
    <property type="entry name" value="AAA+_ATPase"/>
</dbReference>
<dbReference type="InterPro" id="IPR027417">
    <property type="entry name" value="P-loop_NTPase"/>
</dbReference>
<dbReference type="GO" id="GO:0005886">
    <property type="term" value="C:plasma membrane"/>
    <property type="evidence" value="ECO:0007669"/>
    <property type="project" value="TreeGrafter"/>
</dbReference>
<protein>
    <submittedName>
        <fullName evidence="5">ComG operon protein 1</fullName>
    </submittedName>
</protein>